<dbReference type="InterPro" id="IPR002197">
    <property type="entry name" value="HTH_Fis"/>
</dbReference>
<dbReference type="PROSITE" id="PS00676">
    <property type="entry name" value="SIGMA54_INTERACT_2"/>
    <property type="match status" value="1"/>
</dbReference>
<evidence type="ECO:0000256" key="1">
    <source>
        <dbReference type="ARBA" id="ARBA00022741"/>
    </source>
</evidence>
<dbReference type="PROSITE" id="PS50045">
    <property type="entry name" value="SIGMA54_INTERACT_4"/>
    <property type="match status" value="1"/>
</dbReference>
<evidence type="ECO:0000256" key="4">
    <source>
        <dbReference type="ARBA" id="ARBA00023125"/>
    </source>
</evidence>
<keyword evidence="4" id="KW-0238">DNA-binding</keyword>
<dbReference type="Pfam" id="PF08448">
    <property type="entry name" value="PAS_4"/>
    <property type="match status" value="1"/>
</dbReference>
<dbReference type="InterPro" id="IPR058031">
    <property type="entry name" value="AAA_lid_NorR"/>
</dbReference>
<dbReference type="Gene3D" id="1.10.10.60">
    <property type="entry name" value="Homeodomain-like"/>
    <property type="match status" value="1"/>
</dbReference>
<dbReference type="InterPro" id="IPR025944">
    <property type="entry name" value="Sigma_54_int_dom_CS"/>
</dbReference>
<reference evidence="7 8" key="1">
    <citation type="submission" date="2018-01" db="EMBL/GenBank/DDBJ databases">
        <authorList>
            <person name="Clerissi C."/>
        </authorList>
    </citation>
    <scope>NUCLEOTIDE SEQUENCE [LARGE SCALE GENOMIC DNA]</scope>
    <source>
        <strain evidence="7">Cupriavidus taiwanensis STM 3521</strain>
    </source>
</reference>
<name>A0A975XJI0_9BURK</name>
<dbReference type="Gene3D" id="3.30.450.20">
    <property type="entry name" value="PAS domain"/>
    <property type="match status" value="1"/>
</dbReference>
<dbReference type="SUPFAM" id="SSF46689">
    <property type="entry name" value="Homeodomain-like"/>
    <property type="match status" value="1"/>
</dbReference>
<sequence length="487" mass="52281">MPLADHQEVLRRAMQSLFSEFDALSEGTVIVDAEARVVWINQRYAARWGFADPQLAIGRHCEDVIPNTLMRHVVETGRPILLDLMESGQEPQVVTRLPLKDEDGRVIGAVGFALFNGLQGLTPLLARFAQAQSELAATQRSLARLRRAKYSFASIVGSSKPALEAKRHARLAAQANAPVLLLGETGTGKELLAHAIHGASARASQPLVSVNVAAIPDTLLEVEFFGAAPGAYTGVDRKGRVGKFQLADGGTLFLDEIGDMPLPLQSKLLRVLQDQEIEPLGSNQLVRTDVRIIAATSTDLPALVAAGRFRADLWYRLNVLPIHVPPLRARLDDLGALAHAIVDEIAGEHAGPPLELTEDAVRLLHHYHWPGNVRELRNVLERAAMLSGTRRLDAAALHGFLPFDAGRDAAVFAAPAPAVAPTAAPAAAGPARYDEALAAFERQFFSQAVAAAGGQVAQAAKRIGMSRATLYRKLSALGLRVDVAEQA</sequence>
<dbReference type="Pfam" id="PF25601">
    <property type="entry name" value="AAA_lid_14"/>
    <property type="match status" value="1"/>
</dbReference>
<dbReference type="InterPro" id="IPR027417">
    <property type="entry name" value="P-loop_NTPase"/>
</dbReference>
<dbReference type="PRINTS" id="PR01590">
    <property type="entry name" value="HTHFIS"/>
</dbReference>
<evidence type="ECO:0000259" key="6">
    <source>
        <dbReference type="PROSITE" id="PS50045"/>
    </source>
</evidence>
<dbReference type="SUPFAM" id="SSF52540">
    <property type="entry name" value="P-loop containing nucleoside triphosphate hydrolases"/>
    <property type="match status" value="1"/>
</dbReference>
<dbReference type="PROSITE" id="PS00688">
    <property type="entry name" value="SIGMA54_INTERACT_3"/>
    <property type="match status" value="1"/>
</dbReference>
<dbReference type="Proteomes" id="UP000256297">
    <property type="component" value="Chromosome CBM2589_a"/>
</dbReference>
<dbReference type="GO" id="GO:0043565">
    <property type="term" value="F:sequence-specific DNA binding"/>
    <property type="evidence" value="ECO:0007669"/>
    <property type="project" value="InterPro"/>
</dbReference>
<dbReference type="PROSITE" id="PS00675">
    <property type="entry name" value="SIGMA54_INTERACT_1"/>
    <property type="match status" value="1"/>
</dbReference>
<keyword evidence="5" id="KW-0804">Transcription</keyword>
<organism evidence="7 8">
    <name type="scientific">Cupriavidus taiwanensis</name>
    <dbReference type="NCBI Taxonomy" id="164546"/>
    <lineage>
        <taxon>Bacteria</taxon>
        <taxon>Pseudomonadati</taxon>
        <taxon>Pseudomonadota</taxon>
        <taxon>Betaproteobacteria</taxon>
        <taxon>Burkholderiales</taxon>
        <taxon>Burkholderiaceae</taxon>
        <taxon>Cupriavidus</taxon>
    </lineage>
</organism>
<proteinExistence type="predicted"/>
<keyword evidence="2" id="KW-0067">ATP-binding</keyword>
<feature type="domain" description="Sigma-54 factor interaction" evidence="6">
    <location>
        <begin position="155"/>
        <end position="385"/>
    </location>
</feature>
<dbReference type="Pfam" id="PF00158">
    <property type="entry name" value="Sigma54_activat"/>
    <property type="match status" value="1"/>
</dbReference>
<evidence type="ECO:0000256" key="3">
    <source>
        <dbReference type="ARBA" id="ARBA00023015"/>
    </source>
</evidence>
<accession>A0A975XJI0</accession>
<dbReference type="FunFam" id="3.40.50.300:FF:000006">
    <property type="entry name" value="DNA-binding transcriptional regulator NtrC"/>
    <property type="match status" value="1"/>
</dbReference>
<dbReference type="CDD" id="cd00009">
    <property type="entry name" value="AAA"/>
    <property type="match status" value="1"/>
</dbReference>
<dbReference type="AlphaFoldDB" id="A0A975XJI0"/>
<dbReference type="Pfam" id="PF02954">
    <property type="entry name" value="HTH_8"/>
    <property type="match status" value="1"/>
</dbReference>
<dbReference type="InterPro" id="IPR025943">
    <property type="entry name" value="Sigma_54_int_dom_ATP-bd_2"/>
</dbReference>
<dbReference type="EMBL" id="OFSP01000039">
    <property type="protein sequence ID" value="SOY69400.1"/>
    <property type="molecule type" value="Genomic_DNA"/>
</dbReference>
<protein>
    <submittedName>
        <fullName evidence="7">Sigma54 specific transcriptional regulator, Fis family</fullName>
    </submittedName>
</protein>
<evidence type="ECO:0000313" key="7">
    <source>
        <dbReference type="EMBL" id="SOY69400.1"/>
    </source>
</evidence>
<evidence type="ECO:0000256" key="5">
    <source>
        <dbReference type="ARBA" id="ARBA00023163"/>
    </source>
</evidence>
<dbReference type="SUPFAM" id="SSF55785">
    <property type="entry name" value="PYP-like sensor domain (PAS domain)"/>
    <property type="match status" value="1"/>
</dbReference>
<dbReference type="InterPro" id="IPR009057">
    <property type="entry name" value="Homeodomain-like_sf"/>
</dbReference>
<comment type="caution">
    <text evidence="7">The sequence shown here is derived from an EMBL/GenBank/DDBJ whole genome shotgun (WGS) entry which is preliminary data.</text>
</comment>
<dbReference type="InterPro" id="IPR025662">
    <property type="entry name" value="Sigma_54_int_dom_ATP-bd_1"/>
</dbReference>
<dbReference type="PANTHER" id="PTHR32071">
    <property type="entry name" value="TRANSCRIPTIONAL REGULATORY PROTEIN"/>
    <property type="match status" value="1"/>
</dbReference>
<dbReference type="Gene3D" id="3.40.50.300">
    <property type="entry name" value="P-loop containing nucleotide triphosphate hydrolases"/>
    <property type="match status" value="1"/>
</dbReference>
<keyword evidence="1" id="KW-0547">Nucleotide-binding</keyword>
<dbReference type="InterPro" id="IPR035965">
    <property type="entry name" value="PAS-like_dom_sf"/>
</dbReference>
<dbReference type="GO" id="GO:0005524">
    <property type="term" value="F:ATP binding"/>
    <property type="evidence" value="ECO:0007669"/>
    <property type="project" value="UniProtKB-KW"/>
</dbReference>
<dbReference type="PANTHER" id="PTHR32071:SF99">
    <property type="entry name" value="TRANSCRIPTIONAL REGULATORY PROTEIN"/>
    <property type="match status" value="1"/>
</dbReference>
<evidence type="ECO:0000256" key="2">
    <source>
        <dbReference type="ARBA" id="ARBA00022840"/>
    </source>
</evidence>
<evidence type="ECO:0000313" key="8">
    <source>
        <dbReference type="Proteomes" id="UP000256297"/>
    </source>
</evidence>
<dbReference type="InterPro" id="IPR013656">
    <property type="entry name" value="PAS_4"/>
</dbReference>
<keyword evidence="3" id="KW-0805">Transcription regulation</keyword>
<dbReference type="GO" id="GO:0006355">
    <property type="term" value="P:regulation of DNA-templated transcription"/>
    <property type="evidence" value="ECO:0007669"/>
    <property type="project" value="InterPro"/>
</dbReference>
<dbReference type="Gene3D" id="1.10.8.60">
    <property type="match status" value="1"/>
</dbReference>
<dbReference type="SMART" id="SM00382">
    <property type="entry name" value="AAA"/>
    <property type="match status" value="1"/>
</dbReference>
<gene>
    <name evidence="7" type="ORF">CBM2589_A90735</name>
</gene>
<dbReference type="InterPro" id="IPR003593">
    <property type="entry name" value="AAA+_ATPase"/>
</dbReference>
<dbReference type="InterPro" id="IPR002078">
    <property type="entry name" value="Sigma_54_int"/>
</dbReference>